<dbReference type="EMBL" id="JAJNDB010000005">
    <property type="protein sequence ID" value="MCD2195905.1"/>
    <property type="molecule type" value="Genomic_DNA"/>
</dbReference>
<name>A0ABS8PEI5_9PSEU</name>
<dbReference type="HAMAP" id="MF_01479">
    <property type="entry name" value="WhiB"/>
    <property type="match status" value="1"/>
</dbReference>
<comment type="subcellular location">
    <subcellularLocation>
        <location evidence="1 11">Cytoplasm</location>
    </subcellularLocation>
</comment>
<evidence type="ECO:0000256" key="7">
    <source>
        <dbReference type="ARBA" id="ARBA00023015"/>
    </source>
</evidence>
<evidence type="ECO:0000313" key="15">
    <source>
        <dbReference type="Proteomes" id="UP001199469"/>
    </source>
</evidence>
<sequence length="84" mass="9015">MDWELAACRDHDPELFFPVGTEGPGAEQATAAKYICGTCPISSACLRWALDTGQEAGVWGGTSEEDRRDMRRAGRGGRTIAVNA</sequence>
<evidence type="ECO:0000313" key="14">
    <source>
        <dbReference type="EMBL" id="MCD2195905.1"/>
    </source>
</evidence>
<dbReference type="InterPro" id="IPR003482">
    <property type="entry name" value="Whib"/>
</dbReference>
<dbReference type="InterPro" id="IPR034768">
    <property type="entry name" value="4FE4S_WBL"/>
</dbReference>
<reference evidence="14 15" key="1">
    <citation type="submission" date="2021-11" db="EMBL/GenBank/DDBJ databases">
        <title>Draft genome sequence of Actinomycetospora sp. SF1 isolated from the rhizosphere soil.</title>
        <authorList>
            <person name="Duangmal K."/>
            <person name="Chantavorakit T."/>
        </authorList>
    </citation>
    <scope>NUCLEOTIDE SEQUENCE [LARGE SCALE GENOMIC DNA]</scope>
    <source>
        <strain evidence="14 15">TBRC 5722</strain>
    </source>
</reference>
<comment type="PTM">
    <text evidence="11">Upon Fe-S cluster removal intramolecular disulfide bonds are formed.</text>
</comment>
<evidence type="ECO:0000256" key="5">
    <source>
        <dbReference type="ARBA" id="ARBA00023004"/>
    </source>
</evidence>
<dbReference type="PROSITE" id="PS51674">
    <property type="entry name" value="4FE4S_WBL"/>
    <property type="match status" value="1"/>
</dbReference>
<dbReference type="PANTHER" id="PTHR38839">
    <property type="entry name" value="TRANSCRIPTIONAL REGULATOR WHID-RELATED"/>
    <property type="match status" value="1"/>
</dbReference>
<protein>
    <recommendedName>
        <fullName evidence="11">Transcriptional regulator WhiB</fullName>
    </recommendedName>
</protein>
<keyword evidence="15" id="KW-1185">Reference proteome</keyword>
<evidence type="ECO:0000256" key="2">
    <source>
        <dbReference type="ARBA" id="ARBA00006597"/>
    </source>
</evidence>
<feature type="region of interest" description="Disordered" evidence="12">
    <location>
        <begin position="57"/>
        <end position="84"/>
    </location>
</feature>
<keyword evidence="9 11" id="KW-1015">Disulfide bond</keyword>
<evidence type="ECO:0000256" key="9">
    <source>
        <dbReference type="ARBA" id="ARBA00023157"/>
    </source>
</evidence>
<comment type="function">
    <text evidence="11">Acts as a transcriptional regulator. Probably redox-responsive. The apo- but not holo-form probably binds DNA.</text>
</comment>
<keyword evidence="11" id="KW-0963">Cytoplasm</keyword>
<feature type="domain" description="4Fe-4S Wbl-type" evidence="13">
    <location>
        <begin position="7"/>
        <end position="69"/>
    </location>
</feature>
<organism evidence="14 15">
    <name type="scientific">Actinomycetospora endophytica</name>
    <dbReference type="NCBI Taxonomy" id="2291215"/>
    <lineage>
        <taxon>Bacteria</taxon>
        <taxon>Bacillati</taxon>
        <taxon>Actinomycetota</taxon>
        <taxon>Actinomycetes</taxon>
        <taxon>Pseudonocardiales</taxon>
        <taxon>Pseudonocardiaceae</taxon>
        <taxon>Actinomycetospora</taxon>
    </lineage>
</organism>
<comment type="cofactor">
    <cofactor evidence="11">
        <name>[4Fe-4S] cluster</name>
        <dbReference type="ChEBI" id="CHEBI:49883"/>
    </cofactor>
    <text evidence="11">Binds 1 [4Fe-4S] cluster per subunit. Following nitrosylation of the [4Fe-4S] cluster binds 1 [4Fe-8(NO)] cluster per subunit.</text>
</comment>
<keyword evidence="3 11" id="KW-0004">4Fe-4S</keyword>
<keyword evidence="6 11" id="KW-0411">Iron-sulfur</keyword>
<evidence type="ECO:0000256" key="6">
    <source>
        <dbReference type="ARBA" id="ARBA00023014"/>
    </source>
</evidence>
<proteinExistence type="inferred from homology"/>
<keyword evidence="5 11" id="KW-0408">Iron</keyword>
<dbReference type="RefSeq" id="WP_230737719.1">
    <property type="nucleotide sequence ID" value="NZ_JAJNDB010000005.1"/>
</dbReference>
<keyword evidence="7 11" id="KW-0805">Transcription regulation</keyword>
<keyword evidence="10 11" id="KW-0804">Transcription</keyword>
<comment type="PTM">
    <text evidence="11">The Fe-S cluster can be nitrosylated by nitric oxide (NO).</text>
</comment>
<evidence type="ECO:0000256" key="3">
    <source>
        <dbReference type="ARBA" id="ARBA00022485"/>
    </source>
</evidence>
<evidence type="ECO:0000256" key="4">
    <source>
        <dbReference type="ARBA" id="ARBA00022723"/>
    </source>
</evidence>
<comment type="similarity">
    <text evidence="2 11">Belongs to the WhiB family.</text>
</comment>
<gene>
    <name evidence="11" type="primary">whiB</name>
    <name evidence="14" type="ORF">LQ327_21275</name>
</gene>
<evidence type="ECO:0000256" key="8">
    <source>
        <dbReference type="ARBA" id="ARBA00023125"/>
    </source>
</evidence>
<feature type="binding site" evidence="11">
    <location>
        <position position="39"/>
    </location>
    <ligand>
        <name>[4Fe-4S] cluster</name>
        <dbReference type="ChEBI" id="CHEBI:49883"/>
    </ligand>
</feature>
<evidence type="ECO:0000256" key="10">
    <source>
        <dbReference type="ARBA" id="ARBA00023163"/>
    </source>
</evidence>
<evidence type="ECO:0000256" key="1">
    <source>
        <dbReference type="ARBA" id="ARBA00004496"/>
    </source>
</evidence>
<evidence type="ECO:0000259" key="13">
    <source>
        <dbReference type="PROSITE" id="PS51674"/>
    </source>
</evidence>
<feature type="binding site" evidence="11">
    <location>
        <position position="45"/>
    </location>
    <ligand>
        <name>[4Fe-4S] cluster</name>
        <dbReference type="ChEBI" id="CHEBI:49883"/>
    </ligand>
</feature>
<keyword evidence="8 11" id="KW-0238">DNA-binding</keyword>
<comment type="caution">
    <text evidence="14">The sequence shown here is derived from an EMBL/GenBank/DDBJ whole genome shotgun (WGS) entry which is preliminary data.</text>
</comment>
<dbReference type="Pfam" id="PF02467">
    <property type="entry name" value="Whib"/>
    <property type="match status" value="1"/>
</dbReference>
<dbReference type="Proteomes" id="UP001199469">
    <property type="component" value="Unassembled WGS sequence"/>
</dbReference>
<feature type="binding site" evidence="11">
    <location>
        <position position="36"/>
    </location>
    <ligand>
        <name>[4Fe-4S] cluster</name>
        <dbReference type="ChEBI" id="CHEBI:49883"/>
    </ligand>
</feature>
<evidence type="ECO:0000256" key="12">
    <source>
        <dbReference type="SAM" id="MobiDB-lite"/>
    </source>
</evidence>
<accession>A0ABS8PEI5</accession>
<feature type="binding site" evidence="11">
    <location>
        <position position="8"/>
    </location>
    <ligand>
        <name>[4Fe-4S] cluster</name>
        <dbReference type="ChEBI" id="CHEBI:49883"/>
    </ligand>
</feature>
<keyword evidence="4 11" id="KW-0479">Metal-binding</keyword>
<dbReference type="PANTHER" id="PTHR38839:SF6">
    <property type="entry name" value="TRANSCRIPTIONAL REGULATOR WHIB1"/>
    <property type="match status" value="1"/>
</dbReference>
<evidence type="ECO:0000256" key="11">
    <source>
        <dbReference type="HAMAP-Rule" id="MF_01479"/>
    </source>
</evidence>